<evidence type="ECO:0000256" key="1">
    <source>
        <dbReference type="SAM" id="MobiDB-lite"/>
    </source>
</evidence>
<keyword evidence="3" id="KW-1185">Reference proteome</keyword>
<proteinExistence type="predicted"/>
<evidence type="ECO:0000313" key="3">
    <source>
        <dbReference type="Proteomes" id="UP000059188"/>
    </source>
</evidence>
<feature type="compositionally biased region" description="Acidic residues" evidence="1">
    <location>
        <begin position="103"/>
        <end position="113"/>
    </location>
</feature>
<protein>
    <submittedName>
        <fullName evidence="2">Uncharacterized protein</fullName>
    </submittedName>
</protein>
<dbReference type="Proteomes" id="UP000059188">
    <property type="component" value="Unassembled WGS sequence"/>
</dbReference>
<sequence>MNRSSKWTDPQAREGLQSAFDKAHPAAQVIHHVIRVEIPDVAEMIRARMGYDGMNSPTTGTEVESLGPGIGVYAHRCGGDSFFGGLQISLDRDAGVVGRRGDENEEDNSDEEE</sequence>
<gene>
    <name evidence="2" type="ORF">RSOLAG1IB_04456</name>
</gene>
<name>A0A0B7FUS4_THACB</name>
<evidence type="ECO:0000313" key="2">
    <source>
        <dbReference type="EMBL" id="CEL61706.1"/>
    </source>
</evidence>
<feature type="region of interest" description="Disordered" evidence="1">
    <location>
        <begin position="93"/>
        <end position="113"/>
    </location>
</feature>
<organism evidence="2 3">
    <name type="scientific">Thanatephorus cucumeris (strain AG1-IB / isolate 7/3/14)</name>
    <name type="common">Lettuce bottom rot fungus</name>
    <name type="synonym">Rhizoctonia solani</name>
    <dbReference type="NCBI Taxonomy" id="1108050"/>
    <lineage>
        <taxon>Eukaryota</taxon>
        <taxon>Fungi</taxon>
        <taxon>Dikarya</taxon>
        <taxon>Basidiomycota</taxon>
        <taxon>Agaricomycotina</taxon>
        <taxon>Agaricomycetes</taxon>
        <taxon>Cantharellales</taxon>
        <taxon>Ceratobasidiaceae</taxon>
        <taxon>Rhizoctonia</taxon>
        <taxon>Rhizoctonia solani AG-1</taxon>
    </lineage>
</organism>
<dbReference type="OrthoDB" id="3235053at2759"/>
<reference evidence="2 3" key="1">
    <citation type="submission" date="2014-11" db="EMBL/GenBank/DDBJ databases">
        <authorList>
            <person name="Wibberg Daniel"/>
        </authorList>
    </citation>
    <scope>NUCLEOTIDE SEQUENCE [LARGE SCALE GENOMIC DNA]</scope>
    <source>
        <strain evidence="2">Rhizoctonia solani AG1-IB 7/3/14</strain>
    </source>
</reference>
<accession>A0A0B7FUS4</accession>
<dbReference type="AlphaFoldDB" id="A0A0B7FUS4"/>
<feature type="compositionally biased region" description="Basic and acidic residues" evidence="1">
    <location>
        <begin position="93"/>
        <end position="102"/>
    </location>
</feature>
<dbReference type="EMBL" id="LN679105">
    <property type="protein sequence ID" value="CEL61706.1"/>
    <property type="molecule type" value="Genomic_DNA"/>
</dbReference>